<protein>
    <recommendedName>
        <fullName evidence="1">SpoVT-AbrB domain-containing protein</fullName>
    </recommendedName>
</protein>
<dbReference type="SMART" id="SM00966">
    <property type="entry name" value="SpoVT_AbrB"/>
    <property type="match status" value="1"/>
</dbReference>
<comment type="caution">
    <text evidence="2">The sequence shown here is derived from an EMBL/GenBank/DDBJ whole genome shotgun (WGS) entry which is preliminary data.</text>
</comment>
<sequence>MTDISGKRLRRVKVSKQRQISIPKEFYDALNIDDEATVEFTGKELIIRPLIAEEEDFSEDILRDLVRQGYTGDELIQKFSKMKRNIPKALDYMKKETQKQPMVSESLDEYLESLEDTPEDE</sequence>
<dbReference type="EMBL" id="BORB01000030">
    <property type="protein sequence ID" value="GIN58812.1"/>
    <property type="molecule type" value="Genomic_DNA"/>
</dbReference>
<gene>
    <name evidence="2" type="ORF">J8TS2_31310</name>
</gene>
<organism evidence="2 3">
    <name type="scientific">Lederbergia ruris</name>
    <dbReference type="NCBI Taxonomy" id="217495"/>
    <lineage>
        <taxon>Bacteria</taxon>
        <taxon>Bacillati</taxon>
        <taxon>Bacillota</taxon>
        <taxon>Bacilli</taxon>
        <taxon>Bacillales</taxon>
        <taxon>Bacillaceae</taxon>
        <taxon>Lederbergia</taxon>
    </lineage>
</organism>
<keyword evidence="3" id="KW-1185">Reference proteome</keyword>
<name>A0ABQ4KLI1_9BACI</name>
<proteinExistence type="predicted"/>
<dbReference type="InterPro" id="IPR007159">
    <property type="entry name" value="SpoVT-AbrB_dom"/>
</dbReference>
<dbReference type="Proteomes" id="UP000679950">
    <property type="component" value="Unassembled WGS sequence"/>
</dbReference>
<feature type="domain" description="SpoVT-AbrB" evidence="1">
    <location>
        <begin position="12"/>
        <end position="55"/>
    </location>
</feature>
<dbReference type="Pfam" id="PF04014">
    <property type="entry name" value="MazE_antitoxin"/>
    <property type="match status" value="1"/>
</dbReference>
<evidence type="ECO:0000313" key="3">
    <source>
        <dbReference type="Proteomes" id="UP000679950"/>
    </source>
</evidence>
<dbReference type="InterPro" id="IPR037914">
    <property type="entry name" value="SpoVT-AbrB_sf"/>
</dbReference>
<dbReference type="RefSeq" id="WP_158322385.1">
    <property type="nucleotide sequence ID" value="NZ_BORB01000030.1"/>
</dbReference>
<accession>A0ABQ4KLI1</accession>
<evidence type="ECO:0000259" key="1">
    <source>
        <dbReference type="SMART" id="SM00966"/>
    </source>
</evidence>
<dbReference type="SUPFAM" id="SSF89447">
    <property type="entry name" value="AbrB/MazE/MraZ-like"/>
    <property type="match status" value="1"/>
</dbReference>
<evidence type="ECO:0000313" key="2">
    <source>
        <dbReference type="EMBL" id="GIN58812.1"/>
    </source>
</evidence>
<reference evidence="2 3" key="1">
    <citation type="submission" date="2021-03" db="EMBL/GenBank/DDBJ databases">
        <title>Antimicrobial resistance genes in bacteria isolated from Japanese honey, and their potential for conferring macrolide and lincosamide resistance in the American foulbrood pathogen Paenibacillus larvae.</title>
        <authorList>
            <person name="Okamoto M."/>
            <person name="Kumagai M."/>
            <person name="Kanamori H."/>
            <person name="Takamatsu D."/>
        </authorList>
    </citation>
    <scope>NUCLEOTIDE SEQUENCE [LARGE SCALE GENOMIC DNA]</scope>
    <source>
        <strain evidence="2 3">J8TS2</strain>
    </source>
</reference>